<sequence>MLSLRSSSSLSRSSSALFRACCPPRRPCLSPLLLPLSVSTSGSSRGVRTLPAFSLEGKTCVGKGAARGLGKEFLTGFALSGAKGACVDLTPSTAQSSIEHIRQHIRTQQPSEPIPELKPYACDVTQESQVKATFSQIVRDFGQVDVLVTAAGIVDNVEAENYEYERWRRMLDVNLHGTWLWAREAGKHMLEKKIKGSIILVASMSGSICVRPQKQAAYNASKGAVIMLAKSLATEWGPHGIRVNTLSPGYMKTDLIRELLEKQGRDLEQSWVKDIPLGRMAHPSELQGTVVWMASDASSYLNGSDIIVDGGYTAY</sequence>
<evidence type="ECO:0000256" key="6">
    <source>
        <dbReference type="ARBA" id="ARBA00070881"/>
    </source>
</evidence>
<dbReference type="PRINTS" id="PR00081">
    <property type="entry name" value="GDHRDH"/>
</dbReference>
<dbReference type="InterPro" id="IPR020904">
    <property type="entry name" value="Sc_DH/Rdtase_CS"/>
</dbReference>
<dbReference type="PANTHER" id="PTHR43008:SF14">
    <property type="entry name" value="DEHYDROGENASE ARBD, PUTATIVE-RELATED"/>
    <property type="match status" value="1"/>
</dbReference>
<dbReference type="RefSeq" id="XP_013329560.1">
    <property type="nucleotide sequence ID" value="XM_013474106.1"/>
</dbReference>
<dbReference type="GO" id="GO:0050664">
    <property type="term" value="F:oxidoreductase activity, acting on NAD(P)H, oxygen as acceptor"/>
    <property type="evidence" value="ECO:0007669"/>
    <property type="project" value="TreeGrafter"/>
</dbReference>
<reference evidence="7 8" key="1">
    <citation type="submission" date="2015-04" db="EMBL/GenBank/DDBJ databases">
        <authorList>
            <person name="Heijne W.H."/>
            <person name="Fedorova N.D."/>
            <person name="Nierman W.C."/>
            <person name="Vollebregt A.W."/>
            <person name="Zhao Z."/>
            <person name="Wu L."/>
            <person name="Kumar M."/>
            <person name="Stam H."/>
            <person name="van den Berg M.A."/>
            <person name="Pel H.J."/>
        </authorList>
    </citation>
    <scope>NUCLEOTIDE SEQUENCE [LARGE SCALE GENOMIC DNA]</scope>
    <source>
        <strain evidence="7 8">CBS 393.64</strain>
    </source>
</reference>
<dbReference type="STRING" id="1408163.A0A0F4YZ92"/>
<evidence type="ECO:0000256" key="4">
    <source>
        <dbReference type="ARBA" id="ARBA00060719"/>
    </source>
</evidence>
<keyword evidence="3" id="KW-0560">Oxidoreductase</keyword>
<evidence type="ECO:0000256" key="2">
    <source>
        <dbReference type="ARBA" id="ARBA00022857"/>
    </source>
</evidence>
<dbReference type="PROSITE" id="PS00061">
    <property type="entry name" value="ADH_SHORT"/>
    <property type="match status" value="1"/>
</dbReference>
<evidence type="ECO:0000313" key="7">
    <source>
        <dbReference type="EMBL" id="KKA22948.1"/>
    </source>
</evidence>
<dbReference type="Pfam" id="PF13561">
    <property type="entry name" value="adh_short_C2"/>
    <property type="match status" value="1"/>
</dbReference>
<protein>
    <recommendedName>
        <fullName evidence="6">D-arabinitol 2-dehydrogenase [ribulose-forming]</fullName>
        <ecNumber evidence="5">1.1.1.250</ecNumber>
    </recommendedName>
</protein>
<keyword evidence="2" id="KW-0521">NADP</keyword>
<comment type="pathway">
    <text evidence="4">Carbohydrate metabolism; D-arabinitol metabolism.</text>
</comment>
<dbReference type="GO" id="GO:0005975">
    <property type="term" value="P:carbohydrate metabolic process"/>
    <property type="evidence" value="ECO:0007669"/>
    <property type="project" value="UniProtKB-ARBA"/>
</dbReference>
<organism evidence="7 8">
    <name type="scientific">Rasamsonia emersonii (strain ATCC 16479 / CBS 393.64 / IMI 116815)</name>
    <dbReference type="NCBI Taxonomy" id="1408163"/>
    <lineage>
        <taxon>Eukaryota</taxon>
        <taxon>Fungi</taxon>
        <taxon>Dikarya</taxon>
        <taxon>Ascomycota</taxon>
        <taxon>Pezizomycotina</taxon>
        <taxon>Eurotiomycetes</taxon>
        <taxon>Eurotiomycetidae</taxon>
        <taxon>Eurotiales</taxon>
        <taxon>Trichocomaceae</taxon>
        <taxon>Rasamsonia</taxon>
    </lineage>
</organism>
<dbReference type="EMBL" id="LASV01000117">
    <property type="protein sequence ID" value="KKA22948.1"/>
    <property type="molecule type" value="Genomic_DNA"/>
</dbReference>
<dbReference type="InterPro" id="IPR036291">
    <property type="entry name" value="NAD(P)-bd_dom_sf"/>
</dbReference>
<gene>
    <name evidence="7" type="ORF">T310_2999</name>
</gene>
<comment type="caution">
    <text evidence="7">The sequence shown here is derived from an EMBL/GenBank/DDBJ whole genome shotgun (WGS) entry which is preliminary data.</text>
</comment>
<name>A0A0F4YZ92_RASE3</name>
<evidence type="ECO:0000256" key="1">
    <source>
        <dbReference type="ARBA" id="ARBA00006484"/>
    </source>
</evidence>
<dbReference type="PRINTS" id="PR00080">
    <property type="entry name" value="SDRFAMILY"/>
</dbReference>
<evidence type="ECO:0000256" key="3">
    <source>
        <dbReference type="ARBA" id="ARBA00023002"/>
    </source>
</evidence>
<proteinExistence type="inferred from homology"/>
<evidence type="ECO:0000313" key="8">
    <source>
        <dbReference type="Proteomes" id="UP000053958"/>
    </source>
</evidence>
<dbReference type="InterPro" id="IPR002347">
    <property type="entry name" value="SDR_fam"/>
</dbReference>
<dbReference type="Gene3D" id="3.40.50.720">
    <property type="entry name" value="NAD(P)-binding Rossmann-like Domain"/>
    <property type="match status" value="1"/>
</dbReference>
<accession>A0A0F4YZ92</accession>
<dbReference type="SUPFAM" id="SSF51735">
    <property type="entry name" value="NAD(P)-binding Rossmann-fold domains"/>
    <property type="match status" value="1"/>
</dbReference>
<dbReference type="FunFam" id="3.40.50.720:FF:000240">
    <property type="entry name" value="SDR family oxidoreductase"/>
    <property type="match status" value="1"/>
</dbReference>
<dbReference type="Proteomes" id="UP000053958">
    <property type="component" value="Unassembled WGS sequence"/>
</dbReference>
<keyword evidence="8" id="KW-1185">Reference proteome</keyword>
<evidence type="ECO:0000256" key="5">
    <source>
        <dbReference type="ARBA" id="ARBA00066831"/>
    </source>
</evidence>
<dbReference type="EC" id="1.1.1.250" evidence="5"/>
<dbReference type="AlphaFoldDB" id="A0A0F4YZ92"/>
<dbReference type="GeneID" id="25315350"/>
<comment type="similarity">
    <text evidence="1">Belongs to the short-chain dehydrogenases/reductases (SDR) family.</text>
</comment>
<dbReference type="OrthoDB" id="1888931at2759"/>
<dbReference type="PANTHER" id="PTHR43008">
    <property type="entry name" value="BENZIL REDUCTASE"/>
    <property type="match status" value="1"/>
</dbReference>
<dbReference type="GO" id="GO:0047038">
    <property type="term" value="F:D-arabinitol 2-dehydrogenase activity"/>
    <property type="evidence" value="ECO:0007669"/>
    <property type="project" value="UniProtKB-EC"/>
</dbReference>